<dbReference type="AlphaFoldDB" id="A0A1Q2HX91"/>
<dbReference type="PROSITE" id="PS50926">
    <property type="entry name" value="TRAM"/>
    <property type="match status" value="1"/>
</dbReference>
<sequence>MPSTSPLPTLKIDRIAHGGDGIGTDADGRVVFVRGAVPGDTVLAHVTQAKKRWARAELDEIVSVSDLRVPHACPAAAAGAGCCDYSHIDPAAQLGLKLEVLAGQLRSLAKGSTVFDGTVFAPGIQSAIETIGLQPHQGWRTRVRLGVDAEGRAGVRRARSNDVVASEQCTQPVEGLLDGLVGEQRFTPGSEVVAVRDSEAARHVVEIARSPRGRRAESVTTVKGGSGEVVEHLESPAGHHAFRFPATAFWQAHKAAPQHYADVIREWGAANYSRETAWDLYGGVGAFVPAIHAATGGSRIHTVDSSAAATSETQDALAGMSVEVHQRRVEGAVDKLEAPGLVVLDPPRAGAGETVVSAVAAASPERVIHIGCDPATLARDLAAWGRGGYAVSRMMLVDAFPATHHFETLVLLEPRAPKR</sequence>
<evidence type="ECO:0000256" key="1">
    <source>
        <dbReference type="ARBA" id="ARBA00022603"/>
    </source>
</evidence>
<dbReference type="RefSeq" id="WP_095660086.1">
    <property type="nucleotide sequence ID" value="NZ_CP019688.1"/>
</dbReference>
<dbReference type="PROSITE" id="PS51687">
    <property type="entry name" value="SAM_MT_RNA_M5U"/>
    <property type="match status" value="1"/>
</dbReference>
<dbReference type="EC" id="2.1.1.-" evidence="7"/>
<feature type="domain" description="TRAM" evidence="6">
    <location>
        <begin position="1"/>
        <end position="60"/>
    </location>
</feature>
<feature type="active site" evidence="5">
    <location>
        <position position="372"/>
    </location>
</feature>
<dbReference type="InterPro" id="IPR002792">
    <property type="entry name" value="TRAM_dom"/>
</dbReference>
<keyword evidence="3 4" id="KW-0949">S-adenosyl-L-methionine</keyword>
<comment type="similarity">
    <text evidence="4">Belongs to the class I-like SAM-binding methyltransferase superfamily. RNA M5U methyltransferase family.</text>
</comment>
<dbReference type="OrthoDB" id="9804590at2"/>
<protein>
    <submittedName>
        <fullName evidence="7">Putative RNA methyltransferase</fullName>
        <ecNumber evidence="7">2.1.1.-</ecNumber>
    </submittedName>
</protein>
<keyword evidence="2 4" id="KW-0808">Transferase</keyword>
<evidence type="ECO:0000313" key="7">
    <source>
        <dbReference type="EMBL" id="AQQ15390.1"/>
    </source>
</evidence>
<dbReference type="InterPro" id="IPR030390">
    <property type="entry name" value="MeTrfase_TrmA_AS"/>
</dbReference>
<keyword evidence="8" id="KW-1185">Reference proteome</keyword>
<dbReference type="SUPFAM" id="SSF53335">
    <property type="entry name" value="S-adenosyl-L-methionine-dependent methyltransferases"/>
    <property type="match status" value="1"/>
</dbReference>
<evidence type="ECO:0000259" key="6">
    <source>
        <dbReference type="PROSITE" id="PS50926"/>
    </source>
</evidence>
<dbReference type="EMBL" id="CP019688">
    <property type="protein sequence ID" value="AQQ15390.1"/>
    <property type="molecule type" value="Genomic_DNA"/>
</dbReference>
<reference evidence="7 8" key="1">
    <citation type="submission" date="2016-12" db="EMBL/GenBank/DDBJ databases">
        <authorList>
            <person name="Song W.-J."/>
            <person name="Kurnit D.M."/>
        </authorList>
    </citation>
    <scope>NUCLEOTIDE SEQUENCE [LARGE SCALE GENOMIC DNA]</scope>
    <source>
        <strain evidence="7 8">DSM 30827</strain>
    </source>
</reference>
<evidence type="ECO:0000256" key="2">
    <source>
        <dbReference type="ARBA" id="ARBA00022679"/>
    </source>
</evidence>
<accession>A0A1Q2HX91</accession>
<dbReference type="PANTHER" id="PTHR11061">
    <property type="entry name" value="RNA M5U METHYLTRANSFERASE"/>
    <property type="match status" value="1"/>
</dbReference>
<dbReference type="Pfam" id="PF01938">
    <property type="entry name" value="TRAM"/>
    <property type="match status" value="1"/>
</dbReference>
<feature type="binding site" evidence="4">
    <location>
        <position position="281"/>
    </location>
    <ligand>
        <name>S-adenosyl-L-methionine</name>
        <dbReference type="ChEBI" id="CHEBI:59789"/>
    </ligand>
</feature>
<evidence type="ECO:0000256" key="4">
    <source>
        <dbReference type="PROSITE-ProRule" id="PRU01024"/>
    </source>
</evidence>
<dbReference type="InterPro" id="IPR010280">
    <property type="entry name" value="U5_MeTrfase_fam"/>
</dbReference>
<evidence type="ECO:0000256" key="5">
    <source>
        <dbReference type="PROSITE-ProRule" id="PRU10015"/>
    </source>
</evidence>
<dbReference type="SUPFAM" id="SSF50249">
    <property type="entry name" value="Nucleic acid-binding proteins"/>
    <property type="match status" value="1"/>
</dbReference>
<keyword evidence="1 4" id="KW-0489">Methyltransferase</keyword>
<feature type="binding site" evidence="4">
    <location>
        <position position="251"/>
    </location>
    <ligand>
        <name>S-adenosyl-L-methionine</name>
        <dbReference type="ChEBI" id="CHEBI:59789"/>
    </ligand>
</feature>
<dbReference type="GO" id="GO:0070041">
    <property type="term" value="F:rRNA (uridine-C5-)-methyltransferase activity"/>
    <property type="evidence" value="ECO:0007669"/>
    <property type="project" value="TreeGrafter"/>
</dbReference>
<evidence type="ECO:0000313" key="8">
    <source>
        <dbReference type="Proteomes" id="UP000217209"/>
    </source>
</evidence>
<feature type="active site" description="Nucleophile" evidence="4">
    <location>
        <position position="372"/>
    </location>
</feature>
<feature type="binding site" evidence="4">
    <location>
        <position position="345"/>
    </location>
    <ligand>
        <name>S-adenosyl-L-methionine</name>
        <dbReference type="ChEBI" id="CHEBI:59789"/>
    </ligand>
</feature>
<dbReference type="InterPro" id="IPR029063">
    <property type="entry name" value="SAM-dependent_MTases_sf"/>
</dbReference>
<dbReference type="Proteomes" id="UP000217209">
    <property type="component" value="Chromosome"/>
</dbReference>
<evidence type="ECO:0000256" key="3">
    <source>
        <dbReference type="ARBA" id="ARBA00022691"/>
    </source>
</evidence>
<dbReference type="GO" id="GO:0070475">
    <property type="term" value="P:rRNA base methylation"/>
    <property type="evidence" value="ECO:0007669"/>
    <property type="project" value="TreeGrafter"/>
</dbReference>
<name>A0A1Q2HX91_9CORY</name>
<dbReference type="KEGG" id="cgv:CGLAU_07175"/>
<dbReference type="Gene3D" id="3.40.50.150">
    <property type="entry name" value="Vaccinia Virus protein VP39"/>
    <property type="match status" value="1"/>
</dbReference>
<proteinExistence type="inferred from homology"/>
<dbReference type="PROSITE" id="PS01230">
    <property type="entry name" value="TRMA_1"/>
    <property type="match status" value="1"/>
</dbReference>
<dbReference type="Gene3D" id="2.40.50.1070">
    <property type="match status" value="1"/>
</dbReference>
<dbReference type="PANTHER" id="PTHR11061:SF30">
    <property type="entry name" value="TRNA (URACIL(54)-C(5))-METHYLTRANSFERASE"/>
    <property type="match status" value="1"/>
</dbReference>
<feature type="binding site" evidence="4">
    <location>
        <position position="304"/>
    </location>
    <ligand>
        <name>S-adenosyl-L-methionine</name>
        <dbReference type="ChEBI" id="CHEBI:59789"/>
    </ligand>
</feature>
<dbReference type="Pfam" id="PF05958">
    <property type="entry name" value="tRNA_U5-meth_tr"/>
    <property type="match status" value="1"/>
</dbReference>
<gene>
    <name evidence="7" type="ORF">CGLAU_07175</name>
</gene>
<dbReference type="InterPro" id="IPR012340">
    <property type="entry name" value="NA-bd_OB-fold"/>
</dbReference>
<organism evidence="7 8">
    <name type="scientific">Corynebacterium glaucum</name>
    <dbReference type="NCBI Taxonomy" id="187491"/>
    <lineage>
        <taxon>Bacteria</taxon>
        <taxon>Bacillati</taxon>
        <taxon>Actinomycetota</taxon>
        <taxon>Actinomycetes</taxon>
        <taxon>Mycobacteriales</taxon>
        <taxon>Corynebacteriaceae</taxon>
        <taxon>Corynebacterium</taxon>
    </lineage>
</organism>
<dbReference type="Gene3D" id="2.40.50.140">
    <property type="entry name" value="Nucleic acid-binding proteins"/>
    <property type="match status" value="1"/>
</dbReference>